<dbReference type="OMA" id="TNHGEFV"/>
<dbReference type="KEGG" id="fpw:IA04_03165"/>
<dbReference type="Gene3D" id="3.30.10.20">
    <property type="match status" value="2"/>
</dbReference>
<dbReference type="Pfam" id="PF03793">
    <property type="entry name" value="PASTA"/>
    <property type="match status" value="1"/>
</dbReference>
<dbReference type="InterPro" id="IPR005543">
    <property type="entry name" value="PASTA_dom"/>
</dbReference>
<proteinExistence type="predicted"/>
<reference evidence="1 2" key="1">
    <citation type="submission" date="2020-07" db="EMBL/GenBank/DDBJ databases">
        <title>Genomic characterization of Flavobacterium psychrophilum strains.</title>
        <authorList>
            <person name="Castillo D."/>
            <person name="Jorgensen J."/>
            <person name="Middelboe M."/>
        </authorList>
    </citation>
    <scope>NUCLEOTIDE SEQUENCE [LARGE SCALE GENOMIC DNA]</scope>
    <source>
        <strain evidence="1 2">FPS-R7</strain>
    </source>
</reference>
<name>A0A075RDT9_FLAPS</name>
<accession>A0A075RDT9</accession>
<dbReference type="CDD" id="cd06577">
    <property type="entry name" value="PASTA_pknB"/>
    <property type="match status" value="2"/>
</dbReference>
<dbReference type="AlphaFoldDB" id="A0A075RDT9"/>
<sequence length="204" mass="22961">MSFKKFLFSFTFIKQVLIAITIVCATLYLFIVWIGFTTNHGQEIVVPNLSKLTLEQAESKLDELDLDYELLDTVDYNADFPKLSIVQQDPNPGEKVKQNRVIYLKINSTGYSKVRIPDLIQKTYRQAVPTLAALGLEVGDTTYVPNLAKDMILEMKMNGHPIKAGQQVLKMTKVDLVLGDGKIGFEEEELNGSENDSIKNDLTK</sequence>
<evidence type="ECO:0000313" key="2">
    <source>
        <dbReference type="Proteomes" id="UP000596329"/>
    </source>
</evidence>
<organism evidence="1 2">
    <name type="scientific">Flavobacterium psychrophilum</name>
    <dbReference type="NCBI Taxonomy" id="96345"/>
    <lineage>
        <taxon>Bacteria</taxon>
        <taxon>Pseudomonadati</taxon>
        <taxon>Bacteroidota</taxon>
        <taxon>Flavobacteriia</taxon>
        <taxon>Flavobacteriales</taxon>
        <taxon>Flavobacteriaceae</taxon>
        <taxon>Flavobacterium</taxon>
    </lineage>
</organism>
<gene>
    <name evidence="1" type="ORF">H0H26_10170</name>
</gene>
<dbReference type="KEGG" id="fpv:IA03_03255"/>
<dbReference type="GeneID" id="66552667"/>
<dbReference type="SMART" id="SM00740">
    <property type="entry name" value="PASTA"/>
    <property type="match status" value="2"/>
</dbReference>
<dbReference type="KEGG" id="fpq:IB65_03180"/>
<dbReference type="PROSITE" id="PS51178">
    <property type="entry name" value="PASTA"/>
    <property type="match status" value="2"/>
</dbReference>
<dbReference type="EMBL" id="CP059075">
    <property type="protein sequence ID" value="QRE03260.1"/>
    <property type="molecule type" value="Genomic_DNA"/>
</dbReference>
<dbReference type="RefSeq" id="WP_011962813.1">
    <property type="nucleotide sequence ID" value="NZ_BCNG01000042.1"/>
</dbReference>
<evidence type="ECO:0000313" key="1">
    <source>
        <dbReference type="EMBL" id="QRE03260.1"/>
    </source>
</evidence>
<protein>
    <submittedName>
        <fullName evidence="1">PASTA domain-containing protein</fullName>
    </submittedName>
</protein>
<dbReference type="KEGG" id="fpk:IA06_03205"/>
<dbReference type="Proteomes" id="UP000596329">
    <property type="component" value="Chromosome"/>
</dbReference>